<proteinExistence type="predicted"/>
<gene>
    <name evidence="1" type="ORF">RHMOL_Rhmol01G0377600</name>
</gene>
<evidence type="ECO:0000313" key="2">
    <source>
        <dbReference type="Proteomes" id="UP001062846"/>
    </source>
</evidence>
<evidence type="ECO:0000313" key="1">
    <source>
        <dbReference type="EMBL" id="KAI8574737.1"/>
    </source>
</evidence>
<accession>A0ACC0QD25</accession>
<name>A0ACC0QD25_RHOML</name>
<keyword evidence="2" id="KW-1185">Reference proteome</keyword>
<sequence length="628" mass="70925">MALTQVNPSLIQLHVPFVLKTCKLQQLVLPTTPYFRWLNFCSVFARVFLEGKTKGARDINLLMKYDNCSLLLGSLNVIIYWMMILFLNSILDDDLGFQFSVVSSFNWKQDNMVSLSSFLVVSLLIIYLAAPGAVLVFCAEDFSRHDFPPDFVFGSGTSAYQVEGAAFEDGRTPSIWDTYAHDGNAHGDTGDIACDGYHKYKEDINLMVETGLEAYRFSISWSRLIPNGRGPVNPKGLEYYNNFINELIRHGIQPHVTLVHSDLPQALEDEYGGWISRKIVKDFTAYADVCFRQFGDRISYWSTFNEANIFVLGGYDVGFTPPKRCSPPFGMTNCSKGNSSTEPYIAAHNILLAHASAASLYKNKYQGRQKGFIGINIFAYWFDPYTNGTEDVVATQRAKDFMIGWFVNPLVFGDYPDIVKKNAGTRIPAFSNLESKQVKGSFDFIGVNHYFTGYIKDNPKKLKMDNRDFNADMAADMIFVHGDTPPDQLPITFSGLAEVLEYFKQVYGNPPIYIHENGLQTLRSSTLDDMPRVKYLCGFIGSLLDALRNGSNARGYFTWSFLDVFELLDGYNSAFGLYYVDMDDKDLKRYPKLSAHWYSKFLKGRTISPDAVLEVETISSISQTHSSQ</sequence>
<dbReference type="Proteomes" id="UP001062846">
    <property type="component" value="Chromosome 1"/>
</dbReference>
<comment type="caution">
    <text evidence="1">The sequence shown here is derived from an EMBL/GenBank/DDBJ whole genome shotgun (WGS) entry which is preliminary data.</text>
</comment>
<dbReference type="EMBL" id="CM046388">
    <property type="protein sequence ID" value="KAI8574737.1"/>
    <property type="molecule type" value="Genomic_DNA"/>
</dbReference>
<organism evidence="1 2">
    <name type="scientific">Rhododendron molle</name>
    <name type="common">Chinese azalea</name>
    <name type="synonym">Azalea mollis</name>
    <dbReference type="NCBI Taxonomy" id="49168"/>
    <lineage>
        <taxon>Eukaryota</taxon>
        <taxon>Viridiplantae</taxon>
        <taxon>Streptophyta</taxon>
        <taxon>Embryophyta</taxon>
        <taxon>Tracheophyta</taxon>
        <taxon>Spermatophyta</taxon>
        <taxon>Magnoliopsida</taxon>
        <taxon>eudicotyledons</taxon>
        <taxon>Gunneridae</taxon>
        <taxon>Pentapetalae</taxon>
        <taxon>asterids</taxon>
        <taxon>Ericales</taxon>
        <taxon>Ericaceae</taxon>
        <taxon>Ericoideae</taxon>
        <taxon>Rhodoreae</taxon>
        <taxon>Rhododendron</taxon>
    </lineage>
</organism>
<protein>
    <submittedName>
        <fullName evidence="1">Uncharacterized protein</fullName>
    </submittedName>
</protein>
<reference evidence="1" key="1">
    <citation type="submission" date="2022-02" db="EMBL/GenBank/DDBJ databases">
        <title>Plant Genome Project.</title>
        <authorList>
            <person name="Zhang R.-G."/>
        </authorList>
    </citation>
    <scope>NUCLEOTIDE SEQUENCE</scope>
    <source>
        <strain evidence="1">AT1</strain>
    </source>
</reference>